<feature type="compositionally biased region" description="Polar residues" evidence="1">
    <location>
        <begin position="55"/>
        <end position="70"/>
    </location>
</feature>
<feature type="compositionally biased region" description="Low complexity" evidence="1">
    <location>
        <begin position="102"/>
        <end position="112"/>
    </location>
</feature>
<sequence>MTHLRIRPVEVTSSQFVPLGIASTGFTAQPREGSSHKHISSAINSMVVKVARGKVNNSTSDSNGYDINRSQSEKEAPVSADVRQKEKEAMTDERSWLRSELLESSGSNTKPL</sequence>
<protein>
    <submittedName>
        <fullName evidence="2">Uncharacterized protein</fullName>
    </submittedName>
</protein>
<feature type="compositionally biased region" description="Basic and acidic residues" evidence="1">
    <location>
        <begin position="71"/>
        <end position="101"/>
    </location>
</feature>
<dbReference type="Proteomes" id="UP000276215">
    <property type="component" value="Unassembled WGS sequence"/>
</dbReference>
<name>A0A3N4K0B4_9PEZI</name>
<accession>A0A3N4K0B4</accession>
<gene>
    <name evidence="2" type="ORF">L873DRAFT_1786625</name>
</gene>
<feature type="region of interest" description="Disordered" evidence="1">
    <location>
        <begin position="54"/>
        <end position="112"/>
    </location>
</feature>
<dbReference type="EMBL" id="ML120360">
    <property type="protein sequence ID" value="RPB04027.1"/>
    <property type="molecule type" value="Genomic_DNA"/>
</dbReference>
<dbReference type="AlphaFoldDB" id="A0A3N4K0B4"/>
<reference evidence="2 3" key="1">
    <citation type="journal article" date="2018" name="Nat. Ecol. Evol.">
        <title>Pezizomycetes genomes reveal the molecular basis of ectomycorrhizal truffle lifestyle.</title>
        <authorList>
            <person name="Murat C."/>
            <person name="Payen T."/>
            <person name="Noel B."/>
            <person name="Kuo A."/>
            <person name="Morin E."/>
            <person name="Chen J."/>
            <person name="Kohler A."/>
            <person name="Krizsan K."/>
            <person name="Balestrini R."/>
            <person name="Da Silva C."/>
            <person name="Montanini B."/>
            <person name="Hainaut M."/>
            <person name="Levati E."/>
            <person name="Barry K.W."/>
            <person name="Belfiori B."/>
            <person name="Cichocki N."/>
            <person name="Clum A."/>
            <person name="Dockter R.B."/>
            <person name="Fauchery L."/>
            <person name="Guy J."/>
            <person name="Iotti M."/>
            <person name="Le Tacon F."/>
            <person name="Lindquist E.A."/>
            <person name="Lipzen A."/>
            <person name="Malagnac F."/>
            <person name="Mello A."/>
            <person name="Molinier V."/>
            <person name="Miyauchi S."/>
            <person name="Poulain J."/>
            <person name="Riccioni C."/>
            <person name="Rubini A."/>
            <person name="Sitrit Y."/>
            <person name="Splivallo R."/>
            <person name="Traeger S."/>
            <person name="Wang M."/>
            <person name="Zifcakova L."/>
            <person name="Wipf D."/>
            <person name="Zambonelli A."/>
            <person name="Paolocci F."/>
            <person name="Nowrousian M."/>
            <person name="Ottonello S."/>
            <person name="Baldrian P."/>
            <person name="Spatafora J.W."/>
            <person name="Henrissat B."/>
            <person name="Nagy L.G."/>
            <person name="Aury J.M."/>
            <person name="Wincker P."/>
            <person name="Grigoriev I.V."/>
            <person name="Bonfante P."/>
            <person name="Martin F.M."/>
        </authorList>
    </citation>
    <scope>NUCLEOTIDE SEQUENCE [LARGE SCALE GENOMIC DNA]</scope>
    <source>
        <strain evidence="2 3">120613-1</strain>
    </source>
</reference>
<evidence type="ECO:0000313" key="3">
    <source>
        <dbReference type="Proteomes" id="UP000276215"/>
    </source>
</evidence>
<keyword evidence="3" id="KW-1185">Reference proteome</keyword>
<organism evidence="2 3">
    <name type="scientific">Choiromyces venosus 120613-1</name>
    <dbReference type="NCBI Taxonomy" id="1336337"/>
    <lineage>
        <taxon>Eukaryota</taxon>
        <taxon>Fungi</taxon>
        <taxon>Dikarya</taxon>
        <taxon>Ascomycota</taxon>
        <taxon>Pezizomycotina</taxon>
        <taxon>Pezizomycetes</taxon>
        <taxon>Pezizales</taxon>
        <taxon>Tuberaceae</taxon>
        <taxon>Choiromyces</taxon>
    </lineage>
</organism>
<evidence type="ECO:0000256" key="1">
    <source>
        <dbReference type="SAM" id="MobiDB-lite"/>
    </source>
</evidence>
<proteinExistence type="predicted"/>
<evidence type="ECO:0000313" key="2">
    <source>
        <dbReference type="EMBL" id="RPB04027.1"/>
    </source>
</evidence>